<keyword evidence="1" id="KW-0677">Repeat</keyword>
<accession>A0A370X5U8</accession>
<reference evidence="4 5" key="1">
    <citation type="submission" date="2018-07" db="EMBL/GenBank/DDBJ databases">
        <title>Dyella monticola sp. nov. and Dyella psychrodurans sp. nov. isolated from monsoon evergreen broad-leaved forest soil of Dinghu Mountain, China.</title>
        <authorList>
            <person name="Gao Z."/>
            <person name="Qiu L."/>
        </authorList>
    </citation>
    <scope>NUCLEOTIDE SEQUENCE [LARGE SCALE GENOMIC DNA]</scope>
    <source>
        <strain evidence="4 5">4G-K06</strain>
    </source>
</reference>
<dbReference type="Gene3D" id="2.180.10.10">
    <property type="entry name" value="RHS repeat-associated core"/>
    <property type="match status" value="1"/>
</dbReference>
<dbReference type="RefSeq" id="WP_147293225.1">
    <property type="nucleotide sequence ID" value="NZ_QRBE01000002.1"/>
</dbReference>
<dbReference type="NCBIfam" id="TIGR03696">
    <property type="entry name" value="Rhs_assc_core"/>
    <property type="match status" value="1"/>
</dbReference>
<evidence type="ECO:0000256" key="1">
    <source>
        <dbReference type="ARBA" id="ARBA00022737"/>
    </source>
</evidence>
<dbReference type="AlphaFoldDB" id="A0A370X5U8"/>
<evidence type="ECO:0000313" key="4">
    <source>
        <dbReference type="EMBL" id="RDS83758.1"/>
    </source>
</evidence>
<protein>
    <submittedName>
        <fullName evidence="4">RHS repeat-associated core domain-containing protein</fullName>
    </submittedName>
</protein>
<evidence type="ECO:0000313" key="5">
    <source>
        <dbReference type="Proteomes" id="UP000254258"/>
    </source>
</evidence>
<feature type="region of interest" description="Disordered" evidence="2">
    <location>
        <begin position="118"/>
        <end position="145"/>
    </location>
</feature>
<evidence type="ECO:0000256" key="2">
    <source>
        <dbReference type="SAM" id="MobiDB-lite"/>
    </source>
</evidence>
<dbReference type="OrthoDB" id="9816400at2"/>
<dbReference type="InterPro" id="IPR056823">
    <property type="entry name" value="TEN-like_YD-shell"/>
</dbReference>
<feature type="domain" description="Teneurin-like YD-shell" evidence="3">
    <location>
        <begin position="2"/>
        <end position="84"/>
    </location>
</feature>
<organism evidence="4 5">
    <name type="scientific">Dyella monticola</name>
    <dbReference type="NCBI Taxonomy" id="1927958"/>
    <lineage>
        <taxon>Bacteria</taxon>
        <taxon>Pseudomonadati</taxon>
        <taxon>Pseudomonadota</taxon>
        <taxon>Gammaproteobacteria</taxon>
        <taxon>Lysobacterales</taxon>
        <taxon>Rhodanobacteraceae</taxon>
        <taxon>Dyella</taxon>
    </lineage>
</organism>
<name>A0A370X5U8_9GAMM</name>
<keyword evidence="5" id="KW-1185">Reference proteome</keyword>
<dbReference type="PANTHER" id="PTHR32305">
    <property type="match status" value="1"/>
</dbReference>
<dbReference type="PANTHER" id="PTHR32305:SF15">
    <property type="entry name" value="PROTEIN RHSA-RELATED"/>
    <property type="match status" value="1"/>
</dbReference>
<evidence type="ECO:0000259" key="3">
    <source>
        <dbReference type="Pfam" id="PF25023"/>
    </source>
</evidence>
<comment type="caution">
    <text evidence="4">The sequence shown here is derived from an EMBL/GenBank/DDBJ whole genome shotgun (WGS) entry which is preliminary data.</text>
</comment>
<dbReference type="InterPro" id="IPR050708">
    <property type="entry name" value="T6SS_VgrG/RHS"/>
</dbReference>
<feature type="compositionally biased region" description="Gly residues" evidence="2">
    <location>
        <begin position="127"/>
        <end position="141"/>
    </location>
</feature>
<proteinExistence type="predicted"/>
<sequence length="317" mass="31532">MTDANANVVAKTDYKAYGGVADNQQKSEAPGYTGQYEDPLTGLTHMQQRYYDSDLGRFISADLIAARAGDVFNFNRYAYAANSPLNFIDPTGMDYCAAYVNGVAAGIGYCGDSSDSLGQGGSRNSNAGGGSAGGPGGGGGSIPTEKPVNVTANVPAKSWYCSRGAADVAGSVAGGSVGGALTAMVDLRGNPYGIVIGALAGGVAAGAVTGFNNQIVPYVGGPAGGMISNMLASAISDRNSASVAINGIASYAGSVIGINPNVTTQMISRSAPYAMVTTLATAPTLGKGALVAGPMIGLASGITDYATEVGWNNACGN</sequence>
<dbReference type="EMBL" id="QRBE01000002">
    <property type="protein sequence ID" value="RDS83758.1"/>
    <property type="molecule type" value="Genomic_DNA"/>
</dbReference>
<dbReference type="Proteomes" id="UP000254258">
    <property type="component" value="Unassembled WGS sequence"/>
</dbReference>
<dbReference type="InterPro" id="IPR022385">
    <property type="entry name" value="Rhs_assc_core"/>
</dbReference>
<dbReference type="Pfam" id="PF25023">
    <property type="entry name" value="TEN_YD-shell"/>
    <property type="match status" value="1"/>
</dbReference>
<gene>
    <name evidence="4" type="ORF">DWU98_05430</name>
</gene>